<gene>
    <name evidence="3" type="ORF">GCM10007867_01020</name>
</gene>
<reference evidence="4" key="1">
    <citation type="journal article" date="2019" name="Int. J. Syst. Evol. Microbiol.">
        <title>The Global Catalogue of Microorganisms (GCM) 10K type strain sequencing project: providing services to taxonomists for standard genome sequencing and annotation.</title>
        <authorList>
            <consortium name="The Broad Institute Genomics Platform"/>
            <consortium name="The Broad Institute Genome Sequencing Center for Infectious Disease"/>
            <person name="Wu L."/>
            <person name="Ma J."/>
        </authorList>
    </citation>
    <scope>NUCLEOTIDE SEQUENCE [LARGE SCALE GENOMIC DNA]</scope>
    <source>
        <strain evidence="4">NBRC 3267</strain>
    </source>
</reference>
<comment type="caution">
    <text evidence="3">The sequence shown here is derived from an EMBL/GenBank/DDBJ whole genome shotgun (WGS) entry which is preliminary data.</text>
</comment>
<keyword evidence="4" id="KW-1185">Reference proteome</keyword>
<protein>
    <recommendedName>
        <fullName evidence="2">PIN like domain-containing protein</fullName>
    </recommendedName>
</protein>
<sequence>MKEQFHHLFPPTEAEFRSMWENGIFSFDANVLLSIYRYSEETSKALLSFIMQADKVRLPHQFALEFMRNRAKVIVAEANKYQAAYHALEKIEQGCRPKSEHPHLSAPAQEAIALIKEELSTSRKQMEGLISNDDYVNSLHEAISEKIGQEPSESELSKLHVQAADRFRTSIPPGFADAKTKAPPECYGDYVAWAQLINIAATEKRDLIFVTDDAKADWWRIESGRTIGPRPELLLEFKKLSGQRVWFYPSDRFLSSAETYLKAQFGEKVIEEVEARVAQEREEEEAKRAKPDVPRLDSSSEDKHSPSIIDKTKTTPDYKGT</sequence>
<proteinExistence type="predicted"/>
<evidence type="ECO:0000313" key="3">
    <source>
        <dbReference type="EMBL" id="GLQ61257.1"/>
    </source>
</evidence>
<dbReference type="RefSeq" id="WP_099212169.1">
    <property type="nucleotide sequence ID" value="NZ_BEWM01000003.1"/>
</dbReference>
<feature type="domain" description="PIN like" evidence="2">
    <location>
        <begin position="24"/>
        <end position="233"/>
    </location>
</feature>
<dbReference type="InterPro" id="IPR041578">
    <property type="entry name" value="PIN_8"/>
</dbReference>
<dbReference type="EMBL" id="BSNU01000001">
    <property type="protein sequence ID" value="GLQ61257.1"/>
    <property type="molecule type" value="Genomic_DNA"/>
</dbReference>
<dbReference type="AlphaFoldDB" id="A0AAV5N926"/>
<dbReference type="Proteomes" id="UP001156614">
    <property type="component" value="Unassembled WGS sequence"/>
</dbReference>
<accession>A0AAV5N926</accession>
<evidence type="ECO:0000259" key="2">
    <source>
        <dbReference type="Pfam" id="PF18476"/>
    </source>
</evidence>
<organism evidence="3 4">
    <name type="scientific">Gluconobacter cerinus</name>
    <dbReference type="NCBI Taxonomy" id="38307"/>
    <lineage>
        <taxon>Bacteria</taxon>
        <taxon>Pseudomonadati</taxon>
        <taxon>Pseudomonadota</taxon>
        <taxon>Alphaproteobacteria</taxon>
        <taxon>Acetobacterales</taxon>
        <taxon>Acetobacteraceae</taxon>
        <taxon>Gluconobacter</taxon>
    </lineage>
</organism>
<feature type="region of interest" description="Disordered" evidence="1">
    <location>
        <begin position="277"/>
        <end position="321"/>
    </location>
</feature>
<name>A0AAV5N926_9PROT</name>
<evidence type="ECO:0000313" key="4">
    <source>
        <dbReference type="Proteomes" id="UP001156614"/>
    </source>
</evidence>
<dbReference type="Pfam" id="PF18476">
    <property type="entry name" value="PIN_8"/>
    <property type="match status" value="1"/>
</dbReference>
<evidence type="ECO:0000256" key="1">
    <source>
        <dbReference type="SAM" id="MobiDB-lite"/>
    </source>
</evidence>